<keyword evidence="3" id="KW-1185">Reference proteome</keyword>
<protein>
    <submittedName>
        <fullName evidence="2">DUF2911 domain-containing protein</fullName>
    </submittedName>
</protein>
<dbReference type="Proteomes" id="UP001203607">
    <property type="component" value="Unassembled WGS sequence"/>
</dbReference>
<keyword evidence="1" id="KW-0732">Signal</keyword>
<dbReference type="Pfam" id="PF11138">
    <property type="entry name" value="DUF2911"/>
    <property type="match status" value="1"/>
</dbReference>
<dbReference type="Gene3D" id="1.25.40.10">
    <property type="entry name" value="Tetratricopeptide repeat domain"/>
    <property type="match status" value="1"/>
</dbReference>
<feature type="signal peptide" evidence="1">
    <location>
        <begin position="1"/>
        <end position="18"/>
    </location>
</feature>
<feature type="chain" id="PRO_5045602071" evidence="1">
    <location>
        <begin position="19"/>
        <end position="365"/>
    </location>
</feature>
<reference evidence="2 3" key="1">
    <citation type="submission" date="2022-05" db="EMBL/GenBank/DDBJ databases">
        <authorList>
            <person name="Park J.-S."/>
        </authorList>
    </citation>
    <scope>NUCLEOTIDE SEQUENCE [LARGE SCALE GENOMIC DNA]</scope>
    <source>
        <strain evidence="2 3">2012CJ35-5</strain>
    </source>
</reference>
<dbReference type="SUPFAM" id="SSF48452">
    <property type="entry name" value="TPR-like"/>
    <property type="match status" value="1"/>
</dbReference>
<dbReference type="InterPro" id="IPR011990">
    <property type="entry name" value="TPR-like_helical_dom_sf"/>
</dbReference>
<organism evidence="2 3">
    <name type="scientific">Flagellimonas spongiicola</name>
    <dbReference type="NCBI Taxonomy" id="2942208"/>
    <lineage>
        <taxon>Bacteria</taxon>
        <taxon>Pseudomonadati</taxon>
        <taxon>Bacteroidota</taxon>
        <taxon>Flavobacteriia</taxon>
        <taxon>Flavobacteriales</taxon>
        <taxon>Flavobacteriaceae</taxon>
        <taxon>Flagellimonas</taxon>
    </lineage>
</organism>
<name>A0ABT0PVU5_9FLAO</name>
<sequence>MKKLFIALIATAFTQQMAAQFHTLNMPQGSPRVQETQKVGVTEITLDYGSPALRNRDAWNDSNVIPQGGDPIAWRAGANMATTIEFSTDVMIEGQALKAGKYGFHIIPENDTYTLLFAHNFDQWGSYYLDTDKDVTLRVKVDPETCSMSERLDYEFLNRTPNSVVIGLEWGEKRIPFKVEVDLNKTVVESLRSELRGINTYHWQAWNDAARWCLDHDTNLEEAYEWVNRSINGGYNGFSAHSDVINLVTKINLIAKLGKTEDLQSTIEAAQGLVNYDWQANYLTQTLLRDGFHEQGLKSAEQNLKTYPDAWFLHLNKSLGHYFLGNKKKAISSANKALTLAPEPRKARINEIISEINAGTYQFPS</sequence>
<evidence type="ECO:0000313" key="3">
    <source>
        <dbReference type="Proteomes" id="UP001203607"/>
    </source>
</evidence>
<comment type="caution">
    <text evidence="2">The sequence shown here is derived from an EMBL/GenBank/DDBJ whole genome shotgun (WGS) entry which is preliminary data.</text>
</comment>
<dbReference type="EMBL" id="JAMFMA010000004">
    <property type="protein sequence ID" value="MCL6275479.1"/>
    <property type="molecule type" value="Genomic_DNA"/>
</dbReference>
<accession>A0ABT0PVU5</accession>
<dbReference type="InterPro" id="IPR021314">
    <property type="entry name" value="DUF2911"/>
</dbReference>
<proteinExistence type="predicted"/>
<evidence type="ECO:0000256" key="1">
    <source>
        <dbReference type="SAM" id="SignalP"/>
    </source>
</evidence>
<dbReference type="RefSeq" id="WP_249658662.1">
    <property type="nucleotide sequence ID" value="NZ_JAMFMA010000004.1"/>
</dbReference>
<evidence type="ECO:0000313" key="2">
    <source>
        <dbReference type="EMBL" id="MCL6275479.1"/>
    </source>
</evidence>
<gene>
    <name evidence="2" type="ORF">M3P19_15805</name>
</gene>